<dbReference type="EMBL" id="CP089982">
    <property type="protein sequence ID" value="WXA97826.1"/>
    <property type="molecule type" value="Genomic_DNA"/>
</dbReference>
<gene>
    <name evidence="1" type="ORF">LZC95_13405</name>
</gene>
<dbReference type="RefSeq" id="WP_394848445.1">
    <property type="nucleotide sequence ID" value="NZ_CP089982.1"/>
</dbReference>
<accession>A0ABZ2KGX6</accession>
<organism evidence="1 2">
    <name type="scientific">Pendulispora brunnea</name>
    <dbReference type="NCBI Taxonomy" id="2905690"/>
    <lineage>
        <taxon>Bacteria</taxon>
        <taxon>Pseudomonadati</taxon>
        <taxon>Myxococcota</taxon>
        <taxon>Myxococcia</taxon>
        <taxon>Myxococcales</taxon>
        <taxon>Sorangiineae</taxon>
        <taxon>Pendulisporaceae</taxon>
        <taxon>Pendulispora</taxon>
    </lineage>
</organism>
<protein>
    <recommendedName>
        <fullName evidence="3">Outer membrane protein beta-barrel domain-containing protein</fullName>
    </recommendedName>
</protein>
<dbReference type="Proteomes" id="UP001379533">
    <property type="component" value="Chromosome"/>
</dbReference>
<evidence type="ECO:0000313" key="1">
    <source>
        <dbReference type="EMBL" id="WXA97826.1"/>
    </source>
</evidence>
<evidence type="ECO:0000313" key="2">
    <source>
        <dbReference type="Proteomes" id="UP001379533"/>
    </source>
</evidence>
<evidence type="ECO:0008006" key="3">
    <source>
        <dbReference type="Google" id="ProtNLM"/>
    </source>
</evidence>
<sequence>MTWLFSSLLVALAQDPGERAAPVARDDVQLVNEAAPGKKRWSPVRLAVGAYGVSPNMKGFAFGFDASLRYHMRHFAIGGGGRSAFPSSDASEAQFTSLYFGPRYYPFPGSMSPLLGAGLGWSWLARRDVATETGPSAYVELGIEVFRKDRFRVAAISRLDLPFYTVSNRYDTPVSLGFTVSF</sequence>
<reference evidence="1 2" key="1">
    <citation type="submission" date="2021-12" db="EMBL/GenBank/DDBJ databases">
        <title>Discovery of the Pendulisporaceae a myxobacterial family with distinct sporulation behavior and unique specialized metabolism.</title>
        <authorList>
            <person name="Garcia R."/>
            <person name="Popoff A."/>
            <person name="Bader C.D."/>
            <person name="Loehr J."/>
            <person name="Walesch S."/>
            <person name="Walt C."/>
            <person name="Boldt J."/>
            <person name="Bunk B."/>
            <person name="Haeckl F.J.F.P.J."/>
            <person name="Gunesch A.P."/>
            <person name="Birkelbach J."/>
            <person name="Nuebel U."/>
            <person name="Pietschmann T."/>
            <person name="Bach T."/>
            <person name="Mueller R."/>
        </authorList>
    </citation>
    <scope>NUCLEOTIDE SEQUENCE [LARGE SCALE GENOMIC DNA]</scope>
    <source>
        <strain evidence="1 2">MSr12523</strain>
    </source>
</reference>
<keyword evidence="2" id="KW-1185">Reference proteome</keyword>
<proteinExistence type="predicted"/>
<name>A0ABZ2KGX6_9BACT</name>